<accession>A0A0L8FZH6</accession>
<dbReference type="EMBL" id="KQ425015">
    <property type="protein sequence ID" value="KOF70136.1"/>
    <property type="molecule type" value="Genomic_DNA"/>
</dbReference>
<gene>
    <name evidence="1" type="ORF">OCBIM_22003483mg</name>
</gene>
<organism evidence="1">
    <name type="scientific">Octopus bimaculoides</name>
    <name type="common">California two-spotted octopus</name>
    <dbReference type="NCBI Taxonomy" id="37653"/>
    <lineage>
        <taxon>Eukaryota</taxon>
        <taxon>Metazoa</taxon>
        <taxon>Spiralia</taxon>
        <taxon>Lophotrochozoa</taxon>
        <taxon>Mollusca</taxon>
        <taxon>Cephalopoda</taxon>
        <taxon>Coleoidea</taxon>
        <taxon>Octopodiformes</taxon>
        <taxon>Octopoda</taxon>
        <taxon>Incirrata</taxon>
        <taxon>Octopodidae</taxon>
        <taxon>Octopus</taxon>
    </lineage>
</organism>
<sequence length="76" mass="9579">MLQQRCFAHVYERRHYQLKQYKYNNKRMEIKPWDSCIKSIFEIKIYKWIYVYVYGKICLMKIKSILKTIKHNKDKL</sequence>
<proteinExistence type="predicted"/>
<name>A0A0L8FZH6_OCTBM</name>
<dbReference type="AlphaFoldDB" id="A0A0L8FZH6"/>
<evidence type="ECO:0000313" key="1">
    <source>
        <dbReference type="EMBL" id="KOF70136.1"/>
    </source>
</evidence>
<protein>
    <submittedName>
        <fullName evidence="1">Uncharacterized protein</fullName>
    </submittedName>
</protein>
<reference evidence="1" key="1">
    <citation type="submission" date="2015-07" db="EMBL/GenBank/DDBJ databases">
        <title>MeaNS - Measles Nucleotide Surveillance Program.</title>
        <authorList>
            <person name="Tran T."/>
            <person name="Druce J."/>
        </authorList>
    </citation>
    <scope>NUCLEOTIDE SEQUENCE</scope>
    <source>
        <strain evidence="1">UCB-OBI-ISO-001</strain>
        <tissue evidence="1">Gonad</tissue>
    </source>
</reference>